<dbReference type="PRINTS" id="PR00380">
    <property type="entry name" value="KINESINHEAVY"/>
</dbReference>
<comment type="similarity">
    <text evidence="11">Belongs to the TRAFAC class myosin-kinesin ATPase superfamily. Kinesin family.</text>
</comment>
<evidence type="ECO:0000256" key="11">
    <source>
        <dbReference type="PROSITE-ProRule" id="PRU00283"/>
    </source>
</evidence>
<dbReference type="SUPFAM" id="SSF52540">
    <property type="entry name" value="P-loop containing nucleoside triphosphate hydrolases"/>
    <property type="match status" value="1"/>
</dbReference>
<dbReference type="GO" id="GO:0008017">
    <property type="term" value="F:microtubule binding"/>
    <property type="evidence" value="ECO:0007669"/>
    <property type="project" value="InterPro"/>
</dbReference>
<feature type="region of interest" description="Disordered" evidence="13">
    <location>
        <begin position="1265"/>
        <end position="1319"/>
    </location>
</feature>
<dbReference type="GeneTree" id="ENSGT00940000157487"/>
<sequence>MEEIPVKVAVRIRPLLCKEVLHNHQVCVRVIPNSQQVIIGRDRVFTFDFVFGKNSTQDEVYNTCIKPLVLSLIEGYNATVFAYGQTGSGKTYTIGGGHIASVVEGQKGIIPRAIQEIFQSISEHPSIDFNVNVSYIEVYKEDLRDLLELETSMKDLHIREDEKGNTVIVGAKECHVESADEVMSLLETGNAARHTGTTQVNEHSSRSHAIFTISICQVHKNVEAAEDGSWYSPRHIVSKFHFVDLAGSERVTKTGNTGERFKESIQINSGLLALGNVISALGDPRRKSSHIPYRDAKITRLLKDSLGGSAKTVMITCVSPSSSNFDESLNSLKYANRARNIRNKPTVNFSPESDRIDEMEFEIKLLREALQSQQANVSQTSQIHREGSPDTNRIHSLEEQVAQLQGECLGYQCCVEEAFTFLVDLKDTVRLNQKQQYKLQEWFNMIQEVRKAVVTSFRGIGGTASLEEGPEHVTVLQLKRELKKCQCALAADEVVFNQKELEVKELKNQVQMMVQENKGHAVSLKEAQKVNRLQNEKIIEQQLLVDQLSEELTKLNLSVTSSAKENCGDGPDARIPEKRPYTVPFDTRLGHYIYIPSRQDSRKVHTSPPVYSLDRIFAGFRTRSQMLLGHIEEQDEVLHCQFSDNSDDEESEGQEKSGTRCRSRSWIQKPDSVCSLVELNDTQDETQKSNLENEDLKIDYLQESQELNLQKLKNSERILTEAKQKMRELTINIKMKEDLIKELIKTGNDAKSVSKQYSLKVTKLEHDAEQAKVELTETQKQLQELENKDLSDVAMKVKLQKEFRKKMDAAKLRVQVLQKKQQDSKKLASLSIQNEKRANELEQSVDHMKYQKIQLQRKLREENEKRKQLDAVIKRDQQKIKELQLKTGQEEGLKPKAEDLDTCNLKRRKVSFGSTDQLQKLDEQKKWLDEEVEKVLNQRQELEELEEDLKKREAIVFKKEALLQEKSHLENKKLRSSQALNTDSLKISTRLNLLEQELSEKNVQLQTSTAEEKIKISEQVEVLQKEKDQLQKRRNSADEKLKNGRVLSPEEEHVLYQLEEGIEALEAAIEYKNESIQRRRNSLRASFHNLSRSEANVLEACLSPVEIRAILFRYFNKVVNLREAERKQQLYNEEMKMKVLERDNMVRELESALDHLKLQCDRRLTLQQKEHEQKMQLLLHHFKEQDEEGIMETFKTYEDKIQQLEKDLYFYKKTSRDLKKKLKELVGEAIRRQLAPSEYHEAGDGVLKPEEGGMLSEELKWVSRPESMKLSGREREMDSSASSLRTQPNPQQLWEDIPELPPIHSSLAPPSGHMLSNEDKTEIGDNQFTKSHSRLSSQILVAGNVGQLHGITPVKLCRKELRQISALELSLRRSSLGVGVGSMAADSIEVSRKPSDLKT</sequence>
<keyword evidence="9" id="KW-0206">Cytoskeleton</keyword>
<evidence type="ECO:0000256" key="13">
    <source>
        <dbReference type="SAM" id="MobiDB-lite"/>
    </source>
</evidence>
<dbReference type="GO" id="GO:0003351">
    <property type="term" value="P:epithelial cilium movement involved in extracellular fluid movement"/>
    <property type="evidence" value="ECO:0007669"/>
    <property type="project" value="Ensembl"/>
</dbReference>
<keyword evidence="7" id="KW-0969">Cilium</keyword>
<dbReference type="GO" id="GO:0060271">
    <property type="term" value="P:cilium assembly"/>
    <property type="evidence" value="ECO:0007669"/>
    <property type="project" value="Ensembl"/>
</dbReference>
<keyword evidence="10" id="KW-0966">Cell projection</keyword>
<evidence type="ECO:0000313" key="15">
    <source>
        <dbReference type="Proteomes" id="UP000028761"/>
    </source>
</evidence>
<keyword evidence="4 11" id="KW-0547">Nucleotide-binding</keyword>
<feature type="coiled-coil region" evidence="12">
    <location>
        <begin position="991"/>
        <end position="1040"/>
    </location>
</feature>
<dbReference type="PROSITE" id="PS50067">
    <property type="entry name" value="KINESIN_MOTOR_2"/>
    <property type="match status" value="1"/>
</dbReference>
<keyword evidence="3" id="KW-0963">Cytoplasm</keyword>
<dbReference type="GO" id="GO:0003777">
    <property type="term" value="F:microtubule motor activity"/>
    <property type="evidence" value="ECO:0007669"/>
    <property type="project" value="InterPro"/>
</dbReference>
<evidence type="ECO:0000256" key="10">
    <source>
        <dbReference type="ARBA" id="ARBA00023273"/>
    </source>
</evidence>
<dbReference type="GO" id="GO:0051231">
    <property type="term" value="P:spindle elongation"/>
    <property type="evidence" value="ECO:0007669"/>
    <property type="project" value="TreeGrafter"/>
</dbReference>
<dbReference type="GO" id="GO:0021591">
    <property type="term" value="P:ventricular system development"/>
    <property type="evidence" value="ECO:0007669"/>
    <property type="project" value="Ensembl"/>
</dbReference>
<dbReference type="Ensembl" id="ENSPANT00000025014.3">
    <property type="protein sequence ID" value="ENSPANP00000019334.3"/>
    <property type="gene ID" value="ENSPANG00000024879.3"/>
</dbReference>
<dbReference type="STRING" id="9555.ENSPANP00000028137"/>
<dbReference type="Gene3D" id="3.40.850.10">
    <property type="entry name" value="Kinesin motor domain"/>
    <property type="match status" value="1"/>
</dbReference>
<dbReference type="GO" id="GO:0007052">
    <property type="term" value="P:mitotic spindle organization"/>
    <property type="evidence" value="ECO:0007669"/>
    <property type="project" value="TreeGrafter"/>
</dbReference>
<dbReference type="Pfam" id="PF25764">
    <property type="entry name" value="KIF21A_4th"/>
    <property type="match status" value="1"/>
</dbReference>
<keyword evidence="15" id="KW-1185">Reference proteome</keyword>
<feature type="coiled-coil region" evidence="12">
    <location>
        <begin position="489"/>
        <end position="516"/>
    </location>
</feature>
<dbReference type="Pfam" id="PF00225">
    <property type="entry name" value="Kinesin"/>
    <property type="match status" value="1"/>
</dbReference>
<dbReference type="HOGENOM" id="CLU_005591_0_0_1"/>
<feature type="compositionally biased region" description="Polar residues" evidence="13">
    <location>
        <begin position="1279"/>
        <end position="1292"/>
    </location>
</feature>
<gene>
    <name evidence="14" type="primary">KIF27</name>
</gene>
<evidence type="ECO:0000256" key="12">
    <source>
        <dbReference type="SAM" id="Coils"/>
    </source>
</evidence>
<comment type="subcellular location">
    <subcellularLocation>
        <location evidence="1">Cell projection</location>
        <location evidence="1">Cilium</location>
    </subcellularLocation>
    <subcellularLocation>
        <location evidence="2">Cytoplasm</location>
        <location evidence="2">Cytoskeleton</location>
    </subcellularLocation>
</comment>
<dbReference type="OMA" id="YVIMNTF"/>
<feature type="coiled-coil region" evidence="12">
    <location>
        <begin position="918"/>
        <end position="955"/>
    </location>
</feature>
<keyword evidence="6 12" id="KW-0175">Coiled coil</keyword>
<feature type="coiled-coil region" evidence="12">
    <location>
        <begin position="1187"/>
        <end position="1221"/>
    </location>
</feature>
<dbReference type="ExpressionAtlas" id="A0A096P1V9">
    <property type="expression patterns" value="baseline"/>
</dbReference>
<dbReference type="PANTHER" id="PTHR47969">
    <property type="entry name" value="CHROMOSOME-ASSOCIATED KINESIN KIF4A-RELATED"/>
    <property type="match status" value="1"/>
</dbReference>
<evidence type="ECO:0000256" key="1">
    <source>
        <dbReference type="ARBA" id="ARBA00004138"/>
    </source>
</evidence>
<dbReference type="InterPro" id="IPR027417">
    <property type="entry name" value="P-loop_NTPase"/>
</dbReference>
<dbReference type="InterPro" id="IPR001752">
    <property type="entry name" value="Kinesin_motor_dom"/>
</dbReference>
<feature type="compositionally biased region" description="Basic and acidic residues" evidence="13">
    <location>
        <begin position="1265"/>
        <end position="1278"/>
    </location>
</feature>
<organism evidence="14 15">
    <name type="scientific">Papio anubis</name>
    <name type="common">Olive baboon</name>
    <dbReference type="NCBI Taxonomy" id="9555"/>
    <lineage>
        <taxon>Eukaryota</taxon>
        <taxon>Metazoa</taxon>
        <taxon>Chordata</taxon>
        <taxon>Craniata</taxon>
        <taxon>Vertebrata</taxon>
        <taxon>Euteleostomi</taxon>
        <taxon>Mammalia</taxon>
        <taxon>Eutheria</taxon>
        <taxon>Euarchontoglires</taxon>
        <taxon>Primates</taxon>
        <taxon>Haplorrhini</taxon>
        <taxon>Catarrhini</taxon>
        <taxon>Cercopithecidae</taxon>
        <taxon>Cercopithecinae</taxon>
        <taxon>Papio</taxon>
    </lineage>
</organism>
<proteinExistence type="inferred from homology"/>
<evidence type="ECO:0000256" key="2">
    <source>
        <dbReference type="ARBA" id="ARBA00004245"/>
    </source>
</evidence>
<reference evidence="14" key="3">
    <citation type="submission" date="2025-09" db="UniProtKB">
        <authorList>
            <consortium name="Ensembl"/>
        </authorList>
    </citation>
    <scope>IDENTIFICATION</scope>
</reference>
<feature type="binding site" evidence="11">
    <location>
        <begin position="84"/>
        <end position="91"/>
    </location>
    <ligand>
        <name>ATP</name>
        <dbReference type="ChEBI" id="CHEBI:30616"/>
    </ligand>
</feature>
<evidence type="ECO:0000256" key="3">
    <source>
        <dbReference type="ARBA" id="ARBA00022490"/>
    </source>
</evidence>
<evidence type="ECO:0000256" key="7">
    <source>
        <dbReference type="ARBA" id="ARBA00023069"/>
    </source>
</evidence>
<evidence type="ECO:0000313" key="14">
    <source>
        <dbReference type="Ensembl" id="ENSPANP00000019334.3"/>
    </source>
</evidence>
<evidence type="ECO:0000256" key="4">
    <source>
        <dbReference type="ARBA" id="ARBA00022741"/>
    </source>
</evidence>
<dbReference type="GO" id="GO:0005875">
    <property type="term" value="C:microtubule associated complex"/>
    <property type="evidence" value="ECO:0007669"/>
    <property type="project" value="TreeGrafter"/>
</dbReference>
<dbReference type="SMART" id="SM00129">
    <property type="entry name" value="KISc"/>
    <property type="match status" value="1"/>
</dbReference>
<dbReference type="Bgee" id="ENSPANG00000024879">
    <property type="expression patterns" value="Expressed in testis and 59 other cell types or tissues"/>
</dbReference>
<dbReference type="FunFam" id="3.40.850.10:FF:000025">
    <property type="entry name" value="kinesin-like protein KIF27 isoform X1"/>
    <property type="match status" value="1"/>
</dbReference>
<dbReference type="PROSITE" id="PS00411">
    <property type="entry name" value="KINESIN_MOTOR_1"/>
    <property type="match status" value="1"/>
</dbReference>
<dbReference type="GO" id="GO:0005929">
    <property type="term" value="C:cilium"/>
    <property type="evidence" value="ECO:0007669"/>
    <property type="project" value="UniProtKB-SubCell"/>
</dbReference>
<dbReference type="GO" id="GO:0005576">
    <property type="term" value="C:extracellular region"/>
    <property type="evidence" value="ECO:0007669"/>
    <property type="project" value="GOC"/>
</dbReference>
<reference evidence="14 15" key="1">
    <citation type="submission" date="2012-03" db="EMBL/GenBank/DDBJ databases">
        <title>Whole Genome Assembly of Papio anubis.</title>
        <authorList>
            <person name="Liu Y.L."/>
            <person name="Abraham K.A."/>
            <person name="Akbar H.A."/>
            <person name="Ali S.A."/>
            <person name="Anosike U.A."/>
            <person name="Aqrawi P.A."/>
            <person name="Arias F.A."/>
            <person name="Attaway T.A."/>
            <person name="Awwad R.A."/>
            <person name="Babu C.B."/>
            <person name="Bandaranaike D.B."/>
            <person name="Battles P.B."/>
            <person name="Bell A.B."/>
            <person name="Beltran B.B."/>
            <person name="Berhane-Mersha D.B."/>
            <person name="Bess C.B."/>
            <person name="Bickham C.B."/>
            <person name="Bolden T.B."/>
            <person name="Carter K.C."/>
            <person name="Chau D.C."/>
            <person name="Chavez A.C."/>
            <person name="Clerc-Blankenburg K.C."/>
            <person name="Coyle M.C."/>
            <person name="Dao M.D."/>
            <person name="Davila M.L.D."/>
            <person name="Davy-Carroll L.D."/>
            <person name="Denson S.D."/>
            <person name="Dinh H.D."/>
            <person name="Fernandez S.F."/>
            <person name="Fernando P.F."/>
            <person name="Forbes L.F."/>
            <person name="Francis C.F."/>
            <person name="Francisco L.F."/>
            <person name="Fu Q.F."/>
            <person name="Garcia-Iii R.G."/>
            <person name="Garrett T.G."/>
            <person name="Gross S.G."/>
            <person name="Gubbala S.G."/>
            <person name="Hirani K.H."/>
            <person name="Hogues M.H."/>
            <person name="Hollins B.H."/>
            <person name="Jackson L.J."/>
            <person name="Javaid M.J."/>
            <person name="Jhangiani S.J."/>
            <person name="Johnson A.J."/>
            <person name="Johnson B.J."/>
            <person name="Jones J.J."/>
            <person name="Joshi V.J."/>
            <person name="Kalu J.K."/>
            <person name="Khan N.K."/>
            <person name="Korchina V.K."/>
            <person name="Kovar C.K."/>
            <person name="Lago L.L."/>
            <person name="Lara F.L."/>
            <person name="Le T.-K.L."/>
            <person name="Lee S.L."/>
            <person name="Legall-Iii F.L."/>
            <person name="Lemon S.L."/>
            <person name="Liu J.L."/>
            <person name="Liu Y.-S.L."/>
            <person name="Liyanage D.L."/>
            <person name="Lopez J.L."/>
            <person name="Lorensuhewa L.L."/>
            <person name="Mata R.M."/>
            <person name="Mathew T.M."/>
            <person name="Mercado C.M."/>
            <person name="Mercado I.M."/>
            <person name="Morales K.M."/>
            <person name="Morgan M.M."/>
            <person name="Munidasa M.M."/>
            <person name="Ngo D.N."/>
            <person name="Nguyen L.N."/>
            <person name="Nguyen T.N."/>
            <person name="Nguyen N.N."/>
            <person name="Obregon M.O."/>
            <person name="Okwuonu G.O."/>
            <person name="Ongeri F.O."/>
            <person name="Onwere C.O."/>
            <person name="Osifeso I.O."/>
            <person name="Parra A.P."/>
            <person name="Patil S.P."/>
            <person name="Perez A.P."/>
            <person name="Perez Y.P."/>
            <person name="Pham C.P."/>
            <person name="Pu L.-L.P."/>
            <person name="Puazo M.P."/>
            <person name="Quiroz J.Q."/>
            <person name="Rouhana J.R."/>
            <person name="Ruiz M.R."/>
            <person name="Ruiz S.-J.R."/>
            <person name="Saada N.S."/>
            <person name="Santibanez J.S."/>
            <person name="Scheel M.S."/>
            <person name="Schneider B.S."/>
            <person name="Simmons D.S."/>
            <person name="Sisson I.S."/>
            <person name="Tang L.-Y.T."/>
            <person name="Thornton R.T."/>
            <person name="Tisius J.T."/>
            <person name="Toledanes G.T."/>
            <person name="Trejos Z.T."/>
            <person name="Usmani K.U."/>
            <person name="Varghese R.V."/>
            <person name="Vattathil S.V."/>
            <person name="Vee V.V."/>
            <person name="Walker D.W."/>
            <person name="Weissenberger G.W."/>
            <person name="White C.W."/>
            <person name="Williams A.W."/>
            <person name="Woodworth J.W."/>
            <person name="Wright R.W."/>
            <person name="Zhu Y.Z."/>
            <person name="Han Y.H."/>
            <person name="Newsham I.N."/>
            <person name="Nazareth L.N."/>
            <person name="Worley K.W."/>
            <person name="Muzny D.M."/>
            <person name="Rogers J.R."/>
            <person name="Gibbs R.G."/>
        </authorList>
    </citation>
    <scope>NUCLEOTIDE SEQUENCE [LARGE SCALE GENOMIC DNA]</scope>
</reference>
<evidence type="ECO:0000256" key="6">
    <source>
        <dbReference type="ARBA" id="ARBA00023054"/>
    </source>
</evidence>
<evidence type="ECO:0000256" key="8">
    <source>
        <dbReference type="ARBA" id="ARBA00023175"/>
    </source>
</evidence>
<dbReference type="GO" id="GO:0051649">
    <property type="term" value="P:establishment of localization in cell"/>
    <property type="evidence" value="ECO:0007669"/>
    <property type="project" value="Ensembl"/>
</dbReference>
<dbReference type="InterPro" id="IPR036961">
    <property type="entry name" value="Kinesin_motor_dom_sf"/>
</dbReference>
<evidence type="ECO:0000256" key="5">
    <source>
        <dbReference type="ARBA" id="ARBA00022840"/>
    </source>
</evidence>
<dbReference type="eggNOG" id="KOG0244">
    <property type="taxonomic scope" value="Eukaryota"/>
</dbReference>
<keyword evidence="8 11" id="KW-0505">Motor protein</keyword>
<keyword evidence="5 11" id="KW-0067">ATP-binding</keyword>
<dbReference type="GO" id="GO:0005524">
    <property type="term" value="F:ATP binding"/>
    <property type="evidence" value="ECO:0007669"/>
    <property type="project" value="UniProtKB-UniRule"/>
</dbReference>
<dbReference type="PANTHER" id="PTHR47969:SF30">
    <property type="entry name" value="KINESIN FAMILY MEMBER 27"/>
    <property type="match status" value="1"/>
</dbReference>
<dbReference type="InterPro" id="IPR019821">
    <property type="entry name" value="Kinesin_motor_CS"/>
</dbReference>
<evidence type="ECO:0000256" key="9">
    <source>
        <dbReference type="ARBA" id="ARBA00023212"/>
    </source>
</evidence>
<dbReference type="CDD" id="cd01372">
    <property type="entry name" value="KISc_KIF4"/>
    <property type="match status" value="1"/>
</dbReference>
<feature type="coiled-coil region" evidence="12">
    <location>
        <begin position="679"/>
        <end position="886"/>
    </location>
</feature>
<protein>
    <submittedName>
        <fullName evidence="14">Kinesin family member 27</fullName>
    </submittedName>
</protein>
<name>A0A096P1V9_PAPAN</name>
<dbReference type="InterPro" id="IPR027640">
    <property type="entry name" value="Kinesin-like_fam"/>
</dbReference>
<dbReference type="Proteomes" id="UP000028761">
    <property type="component" value="Chromosome 13"/>
</dbReference>
<accession>A0A096P1V9</accession>
<reference evidence="14" key="2">
    <citation type="submission" date="2025-08" db="UniProtKB">
        <authorList>
            <consortium name="Ensembl"/>
        </authorList>
    </citation>
    <scope>IDENTIFICATION</scope>
</reference>